<proteinExistence type="predicted"/>
<organism evidence="3 4">
    <name type="scientific">Pseudodonghicola flavimaris</name>
    <dbReference type="NCBI Taxonomy" id="3050036"/>
    <lineage>
        <taxon>Bacteria</taxon>
        <taxon>Pseudomonadati</taxon>
        <taxon>Pseudomonadota</taxon>
        <taxon>Alphaproteobacteria</taxon>
        <taxon>Rhodobacterales</taxon>
        <taxon>Paracoccaceae</taxon>
        <taxon>Pseudodonghicola</taxon>
    </lineage>
</organism>
<dbReference type="InterPro" id="IPR050557">
    <property type="entry name" value="RTX_toxin/Mannuronan_C5-epim"/>
</dbReference>
<keyword evidence="4" id="KW-1185">Reference proteome</keyword>
<dbReference type="Pfam" id="PF00353">
    <property type="entry name" value="HemolysinCabind"/>
    <property type="match status" value="3"/>
</dbReference>
<dbReference type="Proteomes" id="UP001243757">
    <property type="component" value="Unassembled WGS sequence"/>
</dbReference>
<evidence type="ECO:0000256" key="2">
    <source>
        <dbReference type="ARBA" id="ARBA00022525"/>
    </source>
</evidence>
<dbReference type="SUPFAM" id="SSF51120">
    <property type="entry name" value="beta-Roll"/>
    <property type="match status" value="2"/>
</dbReference>
<dbReference type="InterPro" id="IPR001343">
    <property type="entry name" value="Hemolysn_Ca-bd"/>
</dbReference>
<dbReference type="EMBL" id="JASNJD010000017">
    <property type="protein sequence ID" value="MDK3019694.1"/>
    <property type="molecule type" value="Genomic_DNA"/>
</dbReference>
<evidence type="ECO:0000313" key="4">
    <source>
        <dbReference type="Proteomes" id="UP001243757"/>
    </source>
</evidence>
<gene>
    <name evidence="3" type="ORF">QO033_18585</name>
</gene>
<comment type="subcellular location">
    <subcellularLocation>
        <location evidence="1">Secreted</location>
    </subcellularLocation>
</comment>
<dbReference type="PROSITE" id="PS00330">
    <property type="entry name" value="HEMOLYSIN_CALCIUM"/>
    <property type="match status" value="1"/>
</dbReference>
<evidence type="ECO:0000313" key="3">
    <source>
        <dbReference type="EMBL" id="MDK3019694.1"/>
    </source>
</evidence>
<dbReference type="PRINTS" id="PR00313">
    <property type="entry name" value="CABNDNGRPT"/>
</dbReference>
<dbReference type="PANTHER" id="PTHR38340">
    <property type="entry name" value="S-LAYER PROTEIN"/>
    <property type="match status" value="1"/>
</dbReference>
<accession>A0ABT7F5L2</accession>
<keyword evidence="2" id="KW-0964">Secreted</keyword>
<dbReference type="RefSeq" id="WP_284482467.1">
    <property type="nucleotide sequence ID" value="NZ_JASNJD010000017.1"/>
</dbReference>
<comment type="caution">
    <text evidence="3">The sequence shown here is derived from an EMBL/GenBank/DDBJ whole genome shotgun (WGS) entry which is preliminary data.</text>
</comment>
<reference evidence="3 4" key="1">
    <citation type="submission" date="2023-05" db="EMBL/GenBank/DDBJ databases">
        <title>Pseudodonghicola sp. nov.</title>
        <authorList>
            <person name="Huang J."/>
        </authorList>
    </citation>
    <scope>NUCLEOTIDE SEQUENCE [LARGE SCALE GENOMIC DNA]</scope>
    <source>
        <strain evidence="3 4">IC7</strain>
    </source>
</reference>
<dbReference type="Gene3D" id="2.150.10.10">
    <property type="entry name" value="Serralysin-like metalloprotease, C-terminal"/>
    <property type="match status" value="3"/>
</dbReference>
<dbReference type="PANTHER" id="PTHR38340:SF1">
    <property type="entry name" value="S-LAYER PROTEIN"/>
    <property type="match status" value="1"/>
</dbReference>
<evidence type="ECO:0000256" key="1">
    <source>
        <dbReference type="ARBA" id="ARBA00004613"/>
    </source>
</evidence>
<name>A0ABT7F5L2_9RHOB</name>
<dbReference type="InterPro" id="IPR018511">
    <property type="entry name" value="Hemolysin-typ_Ca-bd_CS"/>
</dbReference>
<sequence length="357" mass="37354">MAIVSFASLPDDLLDYYIDLNALMRVDAAVSADATTIEASGSYQIFAPPYYTSDASPIRVTLEGDFTYGPLSTVSGTVSTVTLALDGVVICTITDIGGDASAIWAGLQSDYSPSLPILFGDDSITGTDRSDQLQGYDGDDVLHGMAGADTLNGGDGRDTLLGGDGYDYLSGGDGRDRLEGGKNNDNLHGGDGKDVLFGNNGRDYLYGGKFADRLFGGNGNDRLDGDAGNDTVHGGNDNDRLFGGRGLDQLFGDDGDDSLYGDAGDDELTGGSGDDLFIFSRFGTGNKTGADMIMDFETGDGIRLGRVSDADAVVVTQDGDDVLITYDDPEVTNAITVLNALAADVSDAIDTSSWYFY</sequence>
<protein>
    <submittedName>
        <fullName evidence="3">Calcium-binding protein</fullName>
    </submittedName>
</protein>
<dbReference type="InterPro" id="IPR011049">
    <property type="entry name" value="Serralysin-like_metalloprot_C"/>
</dbReference>